<dbReference type="InParanoid" id="H6QQG6"/>
<dbReference type="GeneID" id="13541178"/>
<sequence>MLEYLTEDLTNARMMNVSAYSLAIWYYHHHPSYLRHFTQGPSFPMPFELCICIAHTGHCPSLDKAKAHIPKEIIKH</sequence>
<dbReference type="RefSeq" id="XP_003890292.1">
    <property type="nucleotide sequence ID" value="XM_003890243.1"/>
</dbReference>
<proteinExistence type="predicted"/>
<name>H6QQG6_PUCGT</name>
<keyword evidence="2" id="KW-1185">Reference proteome</keyword>
<organism evidence="1 2">
    <name type="scientific">Puccinia graminis f. sp. tritici (strain CRL 75-36-700-3 / race SCCL)</name>
    <name type="common">Black stem rust fungus</name>
    <dbReference type="NCBI Taxonomy" id="418459"/>
    <lineage>
        <taxon>Eukaryota</taxon>
        <taxon>Fungi</taxon>
        <taxon>Dikarya</taxon>
        <taxon>Basidiomycota</taxon>
        <taxon>Pucciniomycotina</taxon>
        <taxon>Pucciniomycetes</taxon>
        <taxon>Pucciniales</taxon>
        <taxon>Pucciniaceae</taxon>
        <taxon>Puccinia</taxon>
    </lineage>
</organism>
<protein>
    <submittedName>
        <fullName evidence="1">Uncharacterized protein</fullName>
    </submittedName>
</protein>
<evidence type="ECO:0000313" key="2">
    <source>
        <dbReference type="Proteomes" id="UP000008783"/>
    </source>
</evidence>
<evidence type="ECO:0000313" key="1">
    <source>
        <dbReference type="EMBL" id="EHS62579.1"/>
    </source>
</evidence>
<gene>
    <name evidence="1" type="ORF">PGTG_21125</name>
</gene>
<dbReference type="KEGG" id="pgr:PGTG_21125"/>
<dbReference type="VEuPathDB" id="FungiDB:PGTG_21125"/>
<dbReference type="HOGENOM" id="CLU_2655663_0_0_1"/>
<reference evidence="2" key="1">
    <citation type="journal article" date="2011" name="Proc. Natl. Acad. Sci. U.S.A.">
        <title>Obligate biotrophy features unraveled by the genomic analysis of rust fungi.</title>
        <authorList>
            <person name="Duplessis S."/>
            <person name="Cuomo C.A."/>
            <person name="Lin Y.-C."/>
            <person name="Aerts A."/>
            <person name="Tisserant E."/>
            <person name="Veneault-Fourrey C."/>
            <person name="Joly D.L."/>
            <person name="Hacquard S."/>
            <person name="Amselem J."/>
            <person name="Cantarel B.L."/>
            <person name="Chiu R."/>
            <person name="Coutinho P.M."/>
            <person name="Feau N."/>
            <person name="Field M."/>
            <person name="Frey P."/>
            <person name="Gelhaye E."/>
            <person name="Goldberg J."/>
            <person name="Grabherr M.G."/>
            <person name="Kodira C.D."/>
            <person name="Kohler A."/>
            <person name="Kuees U."/>
            <person name="Lindquist E.A."/>
            <person name="Lucas S.M."/>
            <person name="Mago R."/>
            <person name="Mauceli E."/>
            <person name="Morin E."/>
            <person name="Murat C."/>
            <person name="Pangilinan J.L."/>
            <person name="Park R."/>
            <person name="Pearson M."/>
            <person name="Quesneville H."/>
            <person name="Rouhier N."/>
            <person name="Sakthikumar S."/>
            <person name="Salamov A.A."/>
            <person name="Schmutz J."/>
            <person name="Selles B."/>
            <person name="Shapiro H."/>
            <person name="Tanguay P."/>
            <person name="Tuskan G.A."/>
            <person name="Henrissat B."/>
            <person name="Van de Peer Y."/>
            <person name="Rouze P."/>
            <person name="Ellis J.G."/>
            <person name="Dodds P.N."/>
            <person name="Schein J.E."/>
            <person name="Zhong S."/>
            <person name="Hamelin R.C."/>
            <person name="Grigoriev I.V."/>
            <person name="Szabo L.J."/>
            <person name="Martin F."/>
        </authorList>
    </citation>
    <scope>NUCLEOTIDE SEQUENCE [LARGE SCALE GENOMIC DNA]</scope>
    <source>
        <strain evidence="2">CRL 75-36-700-3 / race SCCL</strain>
    </source>
</reference>
<accession>H6QQG6</accession>
<dbReference type="EMBL" id="DS178271">
    <property type="protein sequence ID" value="EHS62579.1"/>
    <property type="molecule type" value="Genomic_DNA"/>
</dbReference>
<dbReference type="AlphaFoldDB" id="H6QQG6"/>
<dbReference type="Proteomes" id="UP000008783">
    <property type="component" value="Unassembled WGS sequence"/>
</dbReference>